<gene>
    <name evidence="2" type="ORF">IPN02_02985</name>
</gene>
<dbReference type="NCBIfam" id="TIGR03252">
    <property type="entry name" value="HhH-GPD-type base excision DNA repair protein"/>
    <property type="match status" value="1"/>
</dbReference>
<dbReference type="AlphaFoldDB" id="A0A936N9F2"/>
<protein>
    <submittedName>
        <fullName evidence="2">Fe-S cluster assembly protein HesB</fullName>
    </submittedName>
</protein>
<evidence type="ECO:0000259" key="1">
    <source>
        <dbReference type="Pfam" id="PF00730"/>
    </source>
</evidence>
<reference evidence="2 3" key="1">
    <citation type="submission" date="2020-10" db="EMBL/GenBank/DDBJ databases">
        <title>Connecting structure to function with the recovery of over 1000 high-quality activated sludge metagenome-assembled genomes encoding full-length rRNA genes using long-read sequencing.</title>
        <authorList>
            <person name="Singleton C.M."/>
            <person name="Petriglieri F."/>
            <person name="Kristensen J.M."/>
            <person name="Kirkegaard R.H."/>
            <person name="Michaelsen T.Y."/>
            <person name="Andersen M.H."/>
            <person name="Karst S.M."/>
            <person name="Dueholm M.S."/>
            <person name="Nielsen P.H."/>
            <person name="Albertsen M."/>
        </authorList>
    </citation>
    <scope>NUCLEOTIDE SEQUENCE [LARGE SCALE GENOMIC DNA]</scope>
    <source>
        <strain evidence="2">Lyne_18-Q3-R50-59_MAXAC.006</strain>
    </source>
</reference>
<evidence type="ECO:0000313" key="2">
    <source>
        <dbReference type="EMBL" id="MBK9295840.1"/>
    </source>
</evidence>
<dbReference type="Proteomes" id="UP000727993">
    <property type="component" value="Unassembled WGS sequence"/>
</dbReference>
<dbReference type="GO" id="GO:0003824">
    <property type="term" value="F:catalytic activity"/>
    <property type="evidence" value="ECO:0007669"/>
    <property type="project" value="InterPro"/>
</dbReference>
<organism evidence="2 3">
    <name type="scientific">Candidatus Neomicrothrix subdominans</name>
    <dbReference type="NCBI Taxonomy" id="2954438"/>
    <lineage>
        <taxon>Bacteria</taxon>
        <taxon>Bacillati</taxon>
        <taxon>Actinomycetota</taxon>
        <taxon>Acidimicrobiia</taxon>
        <taxon>Acidimicrobiales</taxon>
        <taxon>Microthrixaceae</taxon>
        <taxon>Candidatus Neomicrothrix</taxon>
    </lineage>
</organism>
<dbReference type="InterPro" id="IPR003265">
    <property type="entry name" value="HhH-GPD_domain"/>
</dbReference>
<dbReference type="Gene3D" id="1.10.340.30">
    <property type="entry name" value="Hypothetical protein, domain 2"/>
    <property type="match status" value="1"/>
</dbReference>
<comment type="caution">
    <text evidence="2">The sequence shown here is derived from an EMBL/GenBank/DDBJ whole genome shotgun (WGS) entry which is preliminary data.</text>
</comment>
<proteinExistence type="predicted"/>
<dbReference type="InterPro" id="IPR017658">
    <property type="entry name" value="HhH-GPD_base_excis"/>
</dbReference>
<dbReference type="GO" id="GO:0006284">
    <property type="term" value="P:base-excision repair"/>
    <property type="evidence" value="ECO:0007669"/>
    <property type="project" value="InterPro"/>
</dbReference>
<dbReference type="EMBL" id="JADJZA010000001">
    <property type="protein sequence ID" value="MBK9295840.1"/>
    <property type="molecule type" value="Genomic_DNA"/>
</dbReference>
<dbReference type="Pfam" id="PF00730">
    <property type="entry name" value="HhH-GPD"/>
    <property type="match status" value="1"/>
</dbReference>
<dbReference type="SUPFAM" id="SSF48150">
    <property type="entry name" value="DNA-glycosylase"/>
    <property type="match status" value="1"/>
</dbReference>
<dbReference type="InterPro" id="IPR011257">
    <property type="entry name" value="DNA_glycosylase"/>
</dbReference>
<sequence length="197" mass="21826">MADLSFPITGDPDDDALLLEDPFALLLGMLLDQQVPMEWAFRSPARLRERMEAAEPNSFSPEGLAALDEEDVIALFAEKPALHRYPKSMAKRAHGVARILVDEYGGDAATLWQTADDGAELYRRLRTLPGYGEEKAKIFVALLAKRLDVRLDGWQKAAGAFGDDTPRSAADVGSADELTLVRQWKQAQKQRGKSKQE</sequence>
<accession>A0A936N9F2</accession>
<evidence type="ECO:0000313" key="3">
    <source>
        <dbReference type="Proteomes" id="UP000727993"/>
    </source>
</evidence>
<feature type="domain" description="HhH-GPD" evidence="1">
    <location>
        <begin position="28"/>
        <end position="187"/>
    </location>
</feature>
<name>A0A936N9F2_9ACTN</name>